<dbReference type="RefSeq" id="WP_006169474.1">
    <property type="nucleotide sequence ID" value="NZ_AOIN01000099.1"/>
</dbReference>
<feature type="domain" description="HFX-2341-like N-terminal" evidence="2">
    <location>
        <begin position="6"/>
        <end position="38"/>
    </location>
</feature>
<reference evidence="4 5" key="1">
    <citation type="journal article" date="2014" name="PLoS Genet.">
        <title>Phylogenetically driven sequencing of extremely halophilic archaea reveals strategies for static and dynamic osmo-response.</title>
        <authorList>
            <person name="Becker E.A."/>
            <person name="Seitzer P.M."/>
            <person name="Tritt A."/>
            <person name="Larsen D."/>
            <person name="Krusor M."/>
            <person name="Yao A.I."/>
            <person name="Wu D."/>
            <person name="Madern D."/>
            <person name="Eisen J.A."/>
            <person name="Darling A.E."/>
            <person name="Facciotti M.T."/>
        </authorList>
    </citation>
    <scope>NUCLEOTIDE SEQUENCE [LARGE SCALE GENOMIC DNA]</scope>
    <source>
        <strain evidence="4 5">JCM 10990</strain>
    </source>
</reference>
<feature type="domain" description="DUF6293" evidence="3">
    <location>
        <begin position="186"/>
        <end position="297"/>
    </location>
</feature>
<name>M0A4G6_9EURY</name>
<comment type="caution">
    <text evidence="4">The sequence shown here is derived from an EMBL/GenBank/DDBJ whole genome shotgun (WGS) entry which is preliminary data.</text>
</comment>
<dbReference type="Pfam" id="PF22665">
    <property type="entry name" value="WHD_DUF6293"/>
    <property type="match status" value="1"/>
</dbReference>
<dbReference type="Pfam" id="PF19810">
    <property type="entry name" value="HFX_2341_N"/>
    <property type="match status" value="2"/>
</dbReference>
<feature type="compositionally biased region" description="Basic and acidic residues" evidence="1">
    <location>
        <begin position="38"/>
        <end position="47"/>
    </location>
</feature>
<evidence type="ECO:0000256" key="1">
    <source>
        <dbReference type="SAM" id="MobiDB-lite"/>
    </source>
</evidence>
<organism evidence="4 5">
    <name type="scientific">Natrialba chahannaoensis JCM 10990</name>
    <dbReference type="NCBI Taxonomy" id="1227492"/>
    <lineage>
        <taxon>Archaea</taxon>
        <taxon>Methanobacteriati</taxon>
        <taxon>Methanobacteriota</taxon>
        <taxon>Stenosarchaea group</taxon>
        <taxon>Halobacteria</taxon>
        <taxon>Halobacteriales</taxon>
        <taxon>Natrialbaceae</taxon>
        <taxon>Natrialba</taxon>
    </lineage>
</organism>
<protein>
    <submittedName>
        <fullName evidence="4">Uncharacterized protein</fullName>
    </submittedName>
</protein>
<feature type="region of interest" description="Disordered" evidence="1">
    <location>
        <begin position="38"/>
        <end position="87"/>
    </location>
</feature>
<proteinExistence type="predicted"/>
<dbReference type="AlphaFoldDB" id="M0A4G6"/>
<evidence type="ECO:0000313" key="5">
    <source>
        <dbReference type="Proteomes" id="UP000011693"/>
    </source>
</evidence>
<evidence type="ECO:0000313" key="4">
    <source>
        <dbReference type="EMBL" id="ELY93231.1"/>
    </source>
</evidence>
<dbReference type="InterPro" id="IPR046260">
    <property type="entry name" value="HFX_2341-like_N"/>
</dbReference>
<evidence type="ECO:0000259" key="2">
    <source>
        <dbReference type="Pfam" id="PF19810"/>
    </source>
</evidence>
<dbReference type="InterPro" id="IPR054162">
    <property type="entry name" value="DUF6293_C"/>
</dbReference>
<feature type="compositionally biased region" description="Low complexity" evidence="1">
    <location>
        <begin position="65"/>
        <end position="79"/>
    </location>
</feature>
<accession>M0A4G6</accession>
<keyword evidence="5" id="KW-1185">Reference proteome</keyword>
<dbReference type="PATRIC" id="fig|1227492.4.peg.3921"/>
<dbReference type="OrthoDB" id="142096at2157"/>
<feature type="domain" description="HFX-2341-like N-terminal" evidence="2">
    <location>
        <begin position="85"/>
        <end position="167"/>
    </location>
</feature>
<dbReference type="Proteomes" id="UP000011693">
    <property type="component" value="Unassembled WGS sequence"/>
</dbReference>
<dbReference type="EMBL" id="AOIN01000099">
    <property type="protein sequence ID" value="ELY93231.1"/>
    <property type="molecule type" value="Genomic_DNA"/>
</dbReference>
<evidence type="ECO:0000259" key="3">
    <source>
        <dbReference type="Pfam" id="PF22665"/>
    </source>
</evidence>
<gene>
    <name evidence="4" type="ORF">C482_19716</name>
</gene>
<sequence>MDVVKRVHIVPLGYEYDRIVEPIRRQRADLVYLLEHDGGSLTDRGKTSESPVPGPESTASRDHSAPSSSASADTATPPDANGPPATYHDELREELESIVPDVRTWSCDLTDVYAVLGAVTTIASNHAADDVSVNVSGGGTIAAIGATMACMDVSTDAHAFYVEPESYAHDGTSEPSSMGIDEIDRLPTYPIDSPTTDQVAIMGFLRDPASWDGYHDDRTAPPKKKDLIEFGRDRGLSFMADRRSPDERTGEDKGAFRVLDTHVLDPLEADGYVTIESMGRRRVVSLTEQGDNAYRAFKHKLSDLDQ</sequence>